<dbReference type="InterPro" id="IPR012347">
    <property type="entry name" value="Ferritin-like"/>
</dbReference>
<name>A0A4P9VRC8_9GAMM</name>
<proteinExistence type="predicted"/>
<dbReference type="Proteomes" id="UP000257039">
    <property type="component" value="Unassembled WGS sequence"/>
</dbReference>
<accession>A0A4P9VRC8</accession>
<gene>
    <name evidence="1" type="ORF">B9G39_20210</name>
</gene>
<dbReference type="RefSeq" id="WP_094788525.1">
    <property type="nucleotide sequence ID" value="NZ_NDXW01000001.1"/>
</dbReference>
<dbReference type="EMBL" id="NDXW01000001">
    <property type="protein sequence ID" value="RDH45586.1"/>
    <property type="molecule type" value="Genomic_DNA"/>
</dbReference>
<evidence type="ECO:0008006" key="3">
    <source>
        <dbReference type="Google" id="ProtNLM"/>
    </source>
</evidence>
<evidence type="ECO:0000313" key="1">
    <source>
        <dbReference type="EMBL" id="RDH45586.1"/>
    </source>
</evidence>
<reference evidence="1 2" key="1">
    <citation type="submission" date="2017-04" db="EMBL/GenBank/DDBJ databases">
        <title>Draft genome sequence of Zooshikella ganghwensis VG4 isolated from Red Sea sediments.</title>
        <authorList>
            <person name="Rehman Z."/>
            <person name="Alam I."/>
            <person name="Kamau A."/>
            <person name="Bajic V."/>
            <person name="Leiknes T."/>
        </authorList>
    </citation>
    <scope>NUCLEOTIDE SEQUENCE [LARGE SCALE GENOMIC DNA]</scope>
    <source>
        <strain evidence="1 2">VG4</strain>
    </source>
</reference>
<dbReference type="AlphaFoldDB" id="A0A4P9VRC8"/>
<sequence length="155" mass="18287">MELITMRFKQLKDVLDYLINAHQQMGEYYTQLSDTVLQQRVKLILDYLAEHENHISNELLQYEKDAPYGVLNAWFQDIQDDPLLLKLEQPPAPDLSEEQVMRIALELDDRLISLYEQLASHCKSSAARDALENLLDQEKQRKKRFVLSMLRMHDL</sequence>
<organism evidence="1 2">
    <name type="scientific">Zooshikella ganghwensis</name>
    <dbReference type="NCBI Taxonomy" id="202772"/>
    <lineage>
        <taxon>Bacteria</taxon>
        <taxon>Pseudomonadati</taxon>
        <taxon>Pseudomonadota</taxon>
        <taxon>Gammaproteobacteria</taxon>
        <taxon>Oceanospirillales</taxon>
        <taxon>Zooshikellaceae</taxon>
        <taxon>Zooshikella</taxon>
    </lineage>
</organism>
<dbReference type="Gene3D" id="1.20.1260.10">
    <property type="match status" value="1"/>
</dbReference>
<protein>
    <recommendedName>
        <fullName evidence="3">2-hydroxyacyl-CoA dehydratase</fullName>
    </recommendedName>
</protein>
<dbReference type="SUPFAM" id="SSF47240">
    <property type="entry name" value="Ferritin-like"/>
    <property type="match status" value="1"/>
</dbReference>
<dbReference type="InterPro" id="IPR009078">
    <property type="entry name" value="Ferritin-like_SF"/>
</dbReference>
<keyword evidence="2" id="KW-1185">Reference proteome</keyword>
<evidence type="ECO:0000313" key="2">
    <source>
        <dbReference type="Proteomes" id="UP000257039"/>
    </source>
</evidence>
<comment type="caution">
    <text evidence="1">The sequence shown here is derived from an EMBL/GenBank/DDBJ whole genome shotgun (WGS) entry which is preliminary data.</text>
</comment>